<dbReference type="PANTHER" id="PTHR20859:SF53">
    <property type="entry name" value="INTERLEUKIN-22 RECEPTOR SUBUNIT ALPHA-1"/>
    <property type="match status" value="1"/>
</dbReference>
<dbReference type="SUPFAM" id="SSF49265">
    <property type="entry name" value="Fibronectin type III"/>
    <property type="match status" value="1"/>
</dbReference>
<dbReference type="PANTHER" id="PTHR20859">
    <property type="entry name" value="INTERFERON/INTERLEUKIN RECEPTOR"/>
    <property type="match status" value="1"/>
</dbReference>
<evidence type="ECO:0000313" key="5">
    <source>
        <dbReference type="EMBL" id="KAB5532942.1"/>
    </source>
</evidence>
<comment type="caution">
    <text evidence="5">The sequence shown here is derived from an EMBL/GenBank/DDBJ whole genome shotgun (WGS) entry which is preliminary data.</text>
</comment>
<keyword evidence="2" id="KW-0732">Signal</keyword>
<protein>
    <recommendedName>
        <fullName evidence="7">Fibronectin type-III domain-containing protein</fullName>
    </recommendedName>
</protein>
<dbReference type="GO" id="GO:0005886">
    <property type="term" value="C:plasma membrane"/>
    <property type="evidence" value="ECO:0007669"/>
    <property type="project" value="TreeGrafter"/>
</dbReference>
<dbReference type="InterPro" id="IPR015373">
    <property type="entry name" value="Interferon/interleukin_rcp_dom"/>
</dbReference>
<evidence type="ECO:0000256" key="2">
    <source>
        <dbReference type="SAM" id="SignalP"/>
    </source>
</evidence>
<keyword evidence="1" id="KW-0472">Membrane</keyword>
<dbReference type="InterPro" id="IPR050650">
    <property type="entry name" value="Type-II_Cytokine-TF_Rcpt"/>
</dbReference>
<gene>
    <name evidence="5" type="ORF">PHYPO_G00125860</name>
</gene>
<dbReference type="Gene3D" id="2.60.40.10">
    <property type="entry name" value="Immunoglobulins"/>
    <property type="match status" value="1"/>
</dbReference>
<reference evidence="5 6" key="1">
    <citation type="submission" date="2019-06" db="EMBL/GenBank/DDBJ databases">
        <title>A chromosome-scale genome assembly of the striped catfish, Pangasianodon hypophthalmus.</title>
        <authorList>
            <person name="Wen M."/>
            <person name="Zahm M."/>
            <person name="Roques C."/>
            <person name="Cabau C."/>
            <person name="Klopp C."/>
            <person name="Donnadieu C."/>
            <person name="Jouanno E."/>
            <person name="Avarre J.-C."/>
            <person name="Campet M."/>
            <person name="Ha T.T.T."/>
            <person name="Dugue R."/>
            <person name="Lampietro C."/>
            <person name="Louis A."/>
            <person name="Herpin A."/>
            <person name="Echchiki A."/>
            <person name="Berthelot C."/>
            <person name="Parey E."/>
            <person name="Roest-Crollius H."/>
            <person name="Braasch I."/>
            <person name="Postlethwait J."/>
            <person name="Bobe J."/>
            <person name="Montfort J."/>
            <person name="Bouchez O."/>
            <person name="Begum T."/>
            <person name="Schartl M."/>
            <person name="Guiguen Y."/>
        </authorList>
    </citation>
    <scope>NUCLEOTIDE SEQUENCE [LARGE SCALE GENOMIC DNA]</scope>
    <source>
        <strain evidence="5 6">Indonesia</strain>
        <tissue evidence="5">Blood</tissue>
    </source>
</reference>
<dbReference type="Pfam" id="PF09294">
    <property type="entry name" value="Interfer-bind"/>
    <property type="match status" value="1"/>
</dbReference>
<dbReference type="EMBL" id="VFJC01000023">
    <property type="protein sequence ID" value="KAB5532942.1"/>
    <property type="molecule type" value="Genomic_DNA"/>
</dbReference>
<evidence type="ECO:0000259" key="4">
    <source>
        <dbReference type="Pfam" id="PF09294"/>
    </source>
</evidence>
<keyword evidence="6" id="KW-1185">Reference proteome</keyword>
<evidence type="ECO:0000256" key="1">
    <source>
        <dbReference type="SAM" id="Phobius"/>
    </source>
</evidence>
<evidence type="ECO:0008006" key="7">
    <source>
        <dbReference type="Google" id="ProtNLM"/>
    </source>
</evidence>
<name>A0A5N5KRN8_PANHP</name>
<feature type="domain" description="Fibronectin type-III" evidence="3">
    <location>
        <begin position="28"/>
        <end position="100"/>
    </location>
</feature>
<dbReference type="GO" id="GO:0004896">
    <property type="term" value="F:cytokine receptor activity"/>
    <property type="evidence" value="ECO:0007669"/>
    <property type="project" value="TreeGrafter"/>
</dbReference>
<dbReference type="InterPro" id="IPR036116">
    <property type="entry name" value="FN3_sf"/>
</dbReference>
<feature type="transmembrane region" description="Helical" evidence="1">
    <location>
        <begin position="232"/>
        <end position="255"/>
    </location>
</feature>
<organism evidence="5 6">
    <name type="scientific">Pangasianodon hypophthalmus</name>
    <name type="common">Striped catfish</name>
    <name type="synonym">Helicophagus hypophthalmus</name>
    <dbReference type="NCBI Taxonomy" id="310915"/>
    <lineage>
        <taxon>Eukaryota</taxon>
        <taxon>Metazoa</taxon>
        <taxon>Chordata</taxon>
        <taxon>Craniata</taxon>
        <taxon>Vertebrata</taxon>
        <taxon>Euteleostomi</taxon>
        <taxon>Actinopterygii</taxon>
        <taxon>Neopterygii</taxon>
        <taxon>Teleostei</taxon>
        <taxon>Ostariophysi</taxon>
        <taxon>Siluriformes</taxon>
        <taxon>Pangasiidae</taxon>
        <taxon>Pangasianodon</taxon>
    </lineage>
</organism>
<dbReference type="InterPro" id="IPR003961">
    <property type="entry name" value="FN3_dom"/>
</dbReference>
<feature type="domain" description="Interferon/interleukin receptor" evidence="4">
    <location>
        <begin position="116"/>
        <end position="218"/>
    </location>
</feature>
<keyword evidence="1" id="KW-0812">Transmembrane</keyword>
<feature type="signal peptide" evidence="2">
    <location>
        <begin position="1"/>
        <end position="19"/>
    </location>
</feature>
<evidence type="ECO:0000259" key="3">
    <source>
        <dbReference type="Pfam" id="PF01108"/>
    </source>
</evidence>
<dbReference type="Pfam" id="PF01108">
    <property type="entry name" value="Tissue_fac"/>
    <property type="match status" value="1"/>
</dbReference>
<feature type="chain" id="PRO_5024466530" description="Fibronectin type-III domain-containing protein" evidence="2">
    <location>
        <begin position="20"/>
        <end position="579"/>
    </location>
</feature>
<dbReference type="AlphaFoldDB" id="A0A5N5KRN8"/>
<proteinExistence type="predicted"/>
<accession>A0A5N5KRN8</accession>
<dbReference type="InterPro" id="IPR013783">
    <property type="entry name" value="Ig-like_fold"/>
</dbReference>
<dbReference type="Proteomes" id="UP000327468">
    <property type="component" value="Chromosome 22"/>
</dbReference>
<evidence type="ECO:0000313" key="6">
    <source>
        <dbReference type="Proteomes" id="UP000327468"/>
    </source>
</evidence>
<keyword evidence="1" id="KW-1133">Transmembrane helix</keyword>
<sequence length="579" mass="64543">MDLDLWPLRALFLLVWCSGFCCNGCNMTKVYFDSRNFHTRVRWDEVKIPGQEVRYSVRFHVYGERYKLMIGCQNISEPFCDLSSVMTDIRAKYFVKIMADELCLGEYTHFIPLEKTSLEAPKLSVITVGSSLTVTLTTPMGPWNHSIREISCWERCQDSGKSSVNYIVSLTHPESEARKVFQNTSGMITLSHLHVNTEYCGIVLYELTHPSIKRQSENTTFCVTLPAADKPWIPVFIISALVALFLLITLAWILCQQHVTRKRNLPKALHIMSMNTTPNFNPDPKVEITTVMVYTKPPWNTVKSDLALPDSLPESKAVSNAGYAAQDYHDQDWHCHSYTNEQVAPVSDRSAESCTSYSMVVGVMVPQDREELSSCANDSGLGDSISPGLSSCTEEDLFQVISNAEPEEDLDMIEPDSTSELLVLPVSRGTNGILQFSSLAFQPLASNVNHSSEIVPLVARSTTAGERTLLLTDLVSMDDLHWTDNETSSDYRKAYLPNGVPQSCSELPSSKTISTILLSDSTSNYRENWVPGILPDPLPNDRNCIVSDNQLHELAEPEEGVGESPSATFLGGWMVQIQG</sequence>